<evidence type="ECO:0000313" key="3">
    <source>
        <dbReference type="Proteomes" id="UP000679779"/>
    </source>
</evidence>
<reference evidence="2" key="1">
    <citation type="submission" date="2021-03" db="EMBL/GenBank/DDBJ databases">
        <title>Antimicrobial resistance genes in bacteria isolated from Japanese honey, and their potential for conferring macrolide and lincosamide resistance in the American foulbrood pathogen Paenibacillus larvae.</title>
        <authorList>
            <person name="Okamoto M."/>
            <person name="Kumagai M."/>
            <person name="Kanamori H."/>
            <person name="Takamatsu D."/>
        </authorList>
    </citation>
    <scope>NUCLEOTIDE SEQUENCE</scope>
    <source>
        <strain evidence="2">J2TS6</strain>
    </source>
</reference>
<name>A0A919XH98_9BACL</name>
<evidence type="ECO:0000313" key="2">
    <source>
        <dbReference type="EMBL" id="GIO30772.1"/>
    </source>
</evidence>
<evidence type="ECO:0000256" key="1">
    <source>
        <dbReference type="SAM" id="MobiDB-lite"/>
    </source>
</evidence>
<keyword evidence="3" id="KW-1185">Reference proteome</keyword>
<dbReference type="AlphaFoldDB" id="A0A919XH98"/>
<feature type="region of interest" description="Disordered" evidence="1">
    <location>
        <begin position="154"/>
        <end position="175"/>
    </location>
</feature>
<proteinExistence type="predicted"/>
<organism evidence="2 3">
    <name type="scientific">Paenibacillus albilobatus</name>
    <dbReference type="NCBI Taxonomy" id="2716884"/>
    <lineage>
        <taxon>Bacteria</taxon>
        <taxon>Bacillati</taxon>
        <taxon>Bacillota</taxon>
        <taxon>Bacilli</taxon>
        <taxon>Bacillales</taxon>
        <taxon>Paenibacillaceae</taxon>
        <taxon>Paenibacillus</taxon>
    </lineage>
</organism>
<dbReference type="EMBL" id="BORQ01000002">
    <property type="protein sequence ID" value="GIO30772.1"/>
    <property type="molecule type" value="Genomic_DNA"/>
</dbReference>
<dbReference type="Proteomes" id="UP000679779">
    <property type="component" value="Unassembled WGS sequence"/>
</dbReference>
<protein>
    <submittedName>
        <fullName evidence="2">Uncharacterized protein</fullName>
    </submittedName>
</protein>
<sequence length="175" mass="19708">MGDIYFGIGSFHFNCIKEIPDISELYKNYVKEITRILGTCSSINNIFVSDNNIFKISNKQNMLYYNELEVNSNDSVYSSSNGISPQPSFLRIEFDLFIPYRVQKELNRKPISIQTNTENFKVYIIYDNYFPVAIVGRPKGIHSGSRCGVGSIKKRRGLRNDDGNKGGIQGAAGNG</sequence>
<accession>A0A919XH98</accession>
<feature type="compositionally biased region" description="Gly residues" evidence="1">
    <location>
        <begin position="165"/>
        <end position="175"/>
    </location>
</feature>
<dbReference type="RefSeq" id="WP_201452134.1">
    <property type="nucleotide sequence ID" value="NZ_BORQ01000002.1"/>
</dbReference>
<gene>
    <name evidence="2" type="ORF">J2TS6_19130</name>
</gene>
<comment type="caution">
    <text evidence="2">The sequence shown here is derived from an EMBL/GenBank/DDBJ whole genome shotgun (WGS) entry which is preliminary data.</text>
</comment>